<accession>A0A1H4ILR4</accession>
<dbReference type="AlphaFoldDB" id="A0A1H4ILR4"/>
<evidence type="ECO:0000259" key="1">
    <source>
        <dbReference type="Pfam" id="PF00582"/>
    </source>
</evidence>
<feature type="domain" description="UspA" evidence="1">
    <location>
        <begin position="67"/>
        <end position="123"/>
    </location>
</feature>
<dbReference type="OrthoDB" id="4553288at2"/>
<dbReference type="InterPro" id="IPR006016">
    <property type="entry name" value="UspA"/>
</dbReference>
<reference evidence="3" key="1">
    <citation type="submission" date="2016-10" db="EMBL/GenBank/DDBJ databases">
        <authorList>
            <person name="Varghese N."/>
        </authorList>
    </citation>
    <scope>NUCLEOTIDE SEQUENCE [LARGE SCALE GENOMIC DNA]</scope>
    <source>
        <strain evidence="3">DSM 44719</strain>
    </source>
</reference>
<dbReference type="InterPro" id="IPR014729">
    <property type="entry name" value="Rossmann-like_a/b/a_fold"/>
</dbReference>
<sequence>MDRFDHEVNGSTLIVVGVDGSDSSCRTAAYAAGLARRQRSLLVTVYVQPIPSAFANLGGAIFRVRWEFRTLRGDPANGLINVTDELRADAIVVGASASARHRIYGSAAVRLVRVGRRPVTVSRESIIPVPSTFLRISTSAMRKGRPSWC</sequence>
<dbReference type="EMBL" id="FNTL01000002">
    <property type="protein sequence ID" value="SEB34987.1"/>
    <property type="molecule type" value="Genomic_DNA"/>
</dbReference>
<dbReference type="RefSeq" id="WP_073366264.1">
    <property type="nucleotide sequence ID" value="NZ_FNTL01000002.1"/>
</dbReference>
<name>A0A1H4ILR4_RHOJO</name>
<dbReference type="CDD" id="cd00293">
    <property type="entry name" value="USP-like"/>
    <property type="match status" value="1"/>
</dbReference>
<organism evidence="2 3">
    <name type="scientific">Rhodococcus jostii</name>
    <dbReference type="NCBI Taxonomy" id="132919"/>
    <lineage>
        <taxon>Bacteria</taxon>
        <taxon>Bacillati</taxon>
        <taxon>Actinomycetota</taxon>
        <taxon>Actinomycetes</taxon>
        <taxon>Mycobacteriales</taxon>
        <taxon>Nocardiaceae</taxon>
        <taxon>Rhodococcus</taxon>
    </lineage>
</organism>
<proteinExistence type="predicted"/>
<evidence type="ECO:0000313" key="3">
    <source>
        <dbReference type="Proteomes" id="UP000183407"/>
    </source>
</evidence>
<protein>
    <submittedName>
        <fullName evidence="2">Universal stress protein family protein</fullName>
    </submittedName>
</protein>
<dbReference type="Pfam" id="PF00582">
    <property type="entry name" value="Usp"/>
    <property type="match status" value="1"/>
</dbReference>
<dbReference type="Gene3D" id="3.40.50.620">
    <property type="entry name" value="HUPs"/>
    <property type="match status" value="2"/>
</dbReference>
<gene>
    <name evidence="2" type="ORF">SAMN04490220_0220</name>
</gene>
<dbReference type="Proteomes" id="UP000183407">
    <property type="component" value="Unassembled WGS sequence"/>
</dbReference>
<evidence type="ECO:0000313" key="2">
    <source>
        <dbReference type="EMBL" id="SEB34987.1"/>
    </source>
</evidence>
<dbReference type="SUPFAM" id="SSF52402">
    <property type="entry name" value="Adenine nucleotide alpha hydrolases-like"/>
    <property type="match status" value="1"/>
</dbReference>